<dbReference type="EMBL" id="AEYJ02001825">
    <property type="protein sequence ID" value="KFG99568.1"/>
    <property type="molecule type" value="Genomic_DNA"/>
</dbReference>
<sequence length="176" mass="18802">MKFSLLTLGALAFSAHQAAIVQGDEETTGQPKPNNVCSANSSLTFNLTRAGDSVVFTCGETVTTLDPEFNATFPEMYEGNSKVRILEFLPDAKLEEVKNSVDSSRASVSGNTYNFTVPVLPSDEHHLHVNCTAAGEKSKSTVKDCQVFFHIASSAIRPVMAASAIVSLVASLLQFA</sequence>
<feature type="domain" description="SRS" evidence="2">
    <location>
        <begin position="39"/>
        <end position="150"/>
    </location>
</feature>
<dbReference type="AlphaFoldDB" id="A0A086PGT7"/>
<name>A0A086PGT7_TOXGO</name>
<accession>A0A086PGT7</accession>
<evidence type="ECO:0000259" key="2">
    <source>
        <dbReference type="Pfam" id="PF04092"/>
    </source>
</evidence>
<dbReference type="VEuPathDB" id="ToxoDB:TGVAND_238520"/>
<organism evidence="3 4">
    <name type="scientific">Toxoplasma gondii VAND</name>
    <dbReference type="NCBI Taxonomy" id="933077"/>
    <lineage>
        <taxon>Eukaryota</taxon>
        <taxon>Sar</taxon>
        <taxon>Alveolata</taxon>
        <taxon>Apicomplexa</taxon>
        <taxon>Conoidasida</taxon>
        <taxon>Coccidia</taxon>
        <taxon>Eucoccidiorida</taxon>
        <taxon>Eimeriorina</taxon>
        <taxon>Sarcocystidae</taxon>
        <taxon>Toxoplasma</taxon>
    </lineage>
</organism>
<dbReference type="Gene3D" id="2.60.40.1320">
    <property type="entry name" value="SRS domain"/>
    <property type="match status" value="1"/>
</dbReference>
<protein>
    <submittedName>
        <fullName evidence="3">SAG-related sequence SRS22G</fullName>
    </submittedName>
</protein>
<feature type="chain" id="PRO_5001813326" evidence="1">
    <location>
        <begin position="24"/>
        <end position="176"/>
    </location>
</feature>
<dbReference type="InterPro" id="IPR007226">
    <property type="entry name" value="SRS_dom"/>
</dbReference>
<comment type="caution">
    <text evidence="3">The sequence shown here is derived from an EMBL/GenBank/DDBJ whole genome shotgun (WGS) entry which is preliminary data.</text>
</comment>
<dbReference type="InterPro" id="IPR036755">
    <property type="entry name" value="SRS_dom_sf"/>
</dbReference>
<feature type="signal peptide" evidence="1">
    <location>
        <begin position="1"/>
        <end position="23"/>
    </location>
</feature>
<dbReference type="Pfam" id="PF04092">
    <property type="entry name" value="SAG"/>
    <property type="match status" value="1"/>
</dbReference>
<gene>
    <name evidence="3" type="ORF">TGVAND_238520</name>
</gene>
<keyword evidence="1" id="KW-0732">Signal</keyword>
<dbReference type="Proteomes" id="UP000028840">
    <property type="component" value="Unassembled WGS sequence"/>
</dbReference>
<evidence type="ECO:0000256" key="1">
    <source>
        <dbReference type="SAM" id="SignalP"/>
    </source>
</evidence>
<reference evidence="3 4" key="1">
    <citation type="submission" date="2014-08" db="EMBL/GenBank/DDBJ databases">
        <authorList>
            <person name="Sibley D."/>
            <person name="Venepally P."/>
            <person name="Karamycheva S."/>
            <person name="Hadjithomas M."/>
            <person name="Khan A."/>
            <person name="Brunk B."/>
            <person name="Roos D."/>
            <person name="Caler E."/>
            <person name="Lorenzi H."/>
        </authorList>
    </citation>
    <scope>NUCLEOTIDE SEQUENCE [LARGE SCALE GENOMIC DNA]</scope>
    <source>
        <strain evidence="3 4">VAND</strain>
    </source>
</reference>
<dbReference type="OrthoDB" id="10402871at2759"/>
<reference evidence="3 4" key="2">
    <citation type="journal article" date="2015" name="Eukaryot. Cell">
        <title>Genetic mapping reveals that sinefungin resistance in Toxoplasma gondii is controlled by a putative amino acid transporter locus that can be used as a negative selectable marker.</title>
        <authorList>
            <person name="Behnke M.S."/>
            <person name="Khan A."/>
            <person name="Sibley L.D."/>
        </authorList>
    </citation>
    <scope>NUCLEOTIDE SEQUENCE [LARGE SCALE GENOMIC DNA]</scope>
    <source>
        <strain evidence="3 4">VAND</strain>
    </source>
</reference>
<evidence type="ECO:0000313" key="4">
    <source>
        <dbReference type="Proteomes" id="UP000028840"/>
    </source>
</evidence>
<evidence type="ECO:0000313" key="3">
    <source>
        <dbReference type="EMBL" id="KFG99568.1"/>
    </source>
</evidence>
<dbReference type="GO" id="GO:0016020">
    <property type="term" value="C:membrane"/>
    <property type="evidence" value="ECO:0007669"/>
    <property type="project" value="InterPro"/>
</dbReference>
<proteinExistence type="predicted"/>